<comment type="caution">
    <text evidence="2">The sequence shown here is derived from an EMBL/GenBank/DDBJ whole genome shotgun (WGS) entry which is preliminary data.</text>
</comment>
<dbReference type="Proteomes" id="UP001148838">
    <property type="component" value="Unassembled WGS sequence"/>
</dbReference>
<proteinExistence type="predicted"/>
<keyword evidence="3" id="KW-1185">Reference proteome</keyword>
<name>A0ABQ8S5P6_PERAM</name>
<evidence type="ECO:0000313" key="2">
    <source>
        <dbReference type="EMBL" id="KAJ4429218.1"/>
    </source>
</evidence>
<feature type="region of interest" description="Disordered" evidence="1">
    <location>
        <begin position="219"/>
        <end position="262"/>
    </location>
</feature>
<dbReference type="EMBL" id="JAJSOF020000036">
    <property type="protein sequence ID" value="KAJ4429218.1"/>
    <property type="molecule type" value="Genomic_DNA"/>
</dbReference>
<protein>
    <submittedName>
        <fullName evidence="2">Uncharacterized protein</fullName>
    </submittedName>
</protein>
<evidence type="ECO:0000313" key="3">
    <source>
        <dbReference type="Proteomes" id="UP001148838"/>
    </source>
</evidence>
<organism evidence="2 3">
    <name type="scientific">Periplaneta americana</name>
    <name type="common">American cockroach</name>
    <name type="synonym">Blatta americana</name>
    <dbReference type="NCBI Taxonomy" id="6978"/>
    <lineage>
        <taxon>Eukaryota</taxon>
        <taxon>Metazoa</taxon>
        <taxon>Ecdysozoa</taxon>
        <taxon>Arthropoda</taxon>
        <taxon>Hexapoda</taxon>
        <taxon>Insecta</taxon>
        <taxon>Pterygota</taxon>
        <taxon>Neoptera</taxon>
        <taxon>Polyneoptera</taxon>
        <taxon>Dictyoptera</taxon>
        <taxon>Blattodea</taxon>
        <taxon>Blattoidea</taxon>
        <taxon>Blattidae</taxon>
        <taxon>Blattinae</taxon>
        <taxon>Periplaneta</taxon>
    </lineage>
</organism>
<gene>
    <name evidence="2" type="ORF">ANN_26221</name>
</gene>
<evidence type="ECO:0000256" key="1">
    <source>
        <dbReference type="SAM" id="MobiDB-lite"/>
    </source>
</evidence>
<reference evidence="2 3" key="1">
    <citation type="journal article" date="2022" name="Allergy">
        <title>Genome assembly and annotation of Periplaneta americana reveal a comprehensive cockroach allergen profile.</title>
        <authorList>
            <person name="Wang L."/>
            <person name="Xiong Q."/>
            <person name="Saelim N."/>
            <person name="Wang L."/>
            <person name="Nong W."/>
            <person name="Wan A.T."/>
            <person name="Shi M."/>
            <person name="Liu X."/>
            <person name="Cao Q."/>
            <person name="Hui J.H.L."/>
            <person name="Sookrung N."/>
            <person name="Leung T.F."/>
            <person name="Tungtrongchitr A."/>
            <person name="Tsui S.K.W."/>
        </authorList>
    </citation>
    <scope>NUCLEOTIDE SEQUENCE [LARGE SCALE GENOMIC DNA]</scope>
    <source>
        <strain evidence="2">PWHHKU_190912</strain>
    </source>
</reference>
<feature type="compositionally biased region" description="Low complexity" evidence="1">
    <location>
        <begin position="219"/>
        <end position="230"/>
    </location>
</feature>
<accession>A0ABQ8S5P6</accession>
<sequence>MALKCCNDKKDIFKADDSDISSVTWSQILQKLSMPDLVGSEDRQKYQFKDEKSSTVPKLLPIIRSKITFHWGSRSLNRLLKTTNERSASQKEKFFLKGLILPPPNKYATNAAMIEWLEKKGIQEIGRLRSHSALPPTLYVRVKCSGVGLGKDEKTVRENNVRGDMSLSALRELTNKTITSVINKDWEDYCSHVLKVEAGYWKKHRSVSEITDTIIINLGEDSSSSSSGSDSDSDSDSESDSKNDGSESNSGNESQDELATPL</sequence>